<dbReference type="GO" id="GO:0060090">
    <property type="term" value="F:molecular adaptor activity"/>
    <property type="evidence" value="ECO:0000318"/>
    <property type="project" value="GO_Central"/>
</dbReference>
<dbReference type="Pfam" id="PF00735">
    <property type="entry name" value="Septin"/>
    <property type="match status" value="1"/>
</dbReference>
<dbReference type="Bgee" id="ENSMODG00000010221">
    <property type="expression patterns" value="Expressed in blood and 17 other cell types or tissues"/>
</dbReference>
<feature type="compositionally biased region" description="Polar residues" evidence="2">
    <location>
        <begin position="330"/>
        <end position="342"/>
    </location>
</feature>
<feature type="domain" description="Septin-type G" evidence="3">
    <location>
        <begin position="1"/>
        <end position="231"/>
    </location>
</feature>
<name>F6WM01_MONDO</name>
<accession>F6WM01</accession>
<dbReference type="InterPro" id="IPR027417">
    <property type="entry name" value="P-loop_NTPase"/>
</dbReference>
<dbReference type="GO" id="GO:0031105">
    <property type="term" value="C:septin complex"/>
    <property type="evidence" value="ECO:0000318"/>
    <property type="project" value="GO_Central"/>
</dbReference>
<dbReference type="Proteomes" id="UP000002280">
    <property type="component" value="Chromosome X"/>
</dbReference>
<evidence type="ECO:0000313" key="4">
    <source>
        <dbReference type="Ensembl" id="ENSMODP00000012801.3"/>
    </source>
</evidence>
<dbReference type="HOGENOM" id="CLU_017718_6_0_1"/>
<reference evidence="4 5" key="1">
    <citation type="journal article" date="2007" name="Nature">
        <title>Genome of the marsupial Monodelphis domestica reveals innovation in non-coding sequences.</title>
        <authorList>
            <person name="Mikkelsen T.S."/>
            <person name="Wakefield M.J."/>
            <person name="Aken B."/>
            <person name="Amemiya C.T."/>
            <person name="Chang J.L."/>
            <person name="Duke S."/>
            <person name="Garber M."/>
            <person name="Gentles A.J."/>
            <person name="Goodstadt L."/>
            <person name="Heger A."/>
            <person name="Jurka J."/>
            <person name="Kamal M."/>
            <person name="Mauceli E."/>
            <person name="Searle S.M."/>
            <person name="Sharpe T."/>
            <person name="Baker M.L."/>
            <person name="Batzer M.A."/>
            <person name="Benos P.V."/>
            <person name="Belov K."/>
            <person name="Clamp M."/>
            <person name="Cook A."/>
            <person name="Cuff J."/>
            <person name="Das R."/>
            <person name="Davidow L."/>
            <person name="Deakin J.E."/>
            <person name="Fazzari M.J."/>
            <person name="Glass J.L."/>
            <person name="Grabherr M."/>
            <person name="Greally J.M."/>
            <person name="Gu W."/>
            <person name="Hore T.A."/>
            <person name="Huttley G.A."/>
            <person name="Kleber M."/>
            <person name="Jirtle R.L."/>
            <person name="Koina E."/>
            <person name="Lee J.T."/>
            <person name="Mahony S."/>
            <person name="Marra M.A."/>
            <person name="Miller R.D."/>
            <person name="Nicholls R.D."/>
            <person name="Oda M."/>
            <person name="Papenfuss A.T."/>
            <person name="Parra Z.E."/>
            <person name="Pollock D.D."/>
            <person name="Ray D.A."/>
            <person name="Schein J.E."/>
            <person name="Speed T.P."/>
            <person name="Thompson K."/>
            <person name="VandeBerg J.L."/>
            <person name="Wade C.M."/>
            <person name="Walker J.A."/>
            <person name="Waters P.D."/>
            <person name="Webber C."/>
            <person name="Weidman J.R."/>
            <person name="Xie X."/>
            <person name="Zody M.C."/>
            <person name="Baldwin J."/>
            <person name="Abdouelleil A."/>
            <person name="Abdulkadir J."/>
            <person name="Abebe A."/>
            <person name="Abera B."/>
            <person name="Abreu J."/>
            <person name="Acer S.C."/>
            <person name="Aftuck L."/>
            <person name="Alexander A."/>
            <person name="An P."/>
            <person name="Anderson E."/>
            <person name="Anderson S."/>
            <person name="Arachi H."/>
            <person name="Azer M."/>
            <person name="Bachantsang P."/>
            <person name="Barry A."/>
            <person name="Bayul T."/>
            <person name="Berlin A."/>
            <person name="Bessette D."/>
            <person name="Bloom T."/>
            <person name="Bloom T."/>
            <person name="Boguslavskiy L."/>
            <person name="Bonnet C."/>
            <person name="Boukhgalter B."/>
            <person name="Bourzgui I."/>
            <person name="Brown A."/>
            <person name="Cahill P."/>
            <person name="Channer S."/>
            <person name="Cheshatsang Y."/>
            <person name="Chuda L."/>
            <person name="Citroen M."/>
            <person name="Collymore A."/>
            <person name="Cooke P."/>
            <person name="Costello M."/>
            <person name="D'Aco K."/>
            <person name="Daza R."/>
            <person name="De Haan G."/>
            <person name="DeGray S."/>
            <person name="DeMaso C."/>
            <person name="Dhargay N."/>
            <person name="Dooley K."/>
            <person name="Dooley E."/>
            <person name="Doricent M."/>
            <person name="Dorje P."/>
            <person name="Dorjee K."/>
            <person name="Dupes A."/>
            <person name="Elong R."/>
            <person name="Falk J."/>
            <person name="Farina A."/>
            <person name="Faro S."/>
            <person name="Ferguson D."/>
            <person name="Fisher S."/>
            <person name="Foley C.D."/>
            <person name="Franke A."/>
            <person name="Friedrich D."/>
            <person name="Gadbois L."/>
            <person name="Gearin G."/>
            <person name="Gearin C.R."/>
            <person name="Giannoukos G."/>
            <person name="Goode T."/>
            <person name="Graham J."/>
            <person name="Grandbois E."/>
            <person name="Grewal S."/>
            <person name="Gyaltsen K."/>
            <person name="Hafez N."/>
            <person name="Hagos B."/>
            <person name="Hall J."/>
            <person name="Henson C."/>
            <person name="Hollinger A."/>
            <person name="Honan T."/>
            <person name="Huard M.D."/>
            <person name="Hughes L."/>
            <person name="Hurhula B."/>
            <person name="Husby M.E."/>
            <person name="Kamat A."/>
            <person name="Kanga B."/>
            <person name="Kashin S."/>
            <person name="Khazanovich D."/>
            <person name="Kisner P."/>
            <person name="Lance K."/>
            <person name="Lara M."/>
            <person name="Lee W."/>
            <person name="Lennon N."/>
            <person name="Letendre F."/>
            <person name="LeVine R."/>
            <person name="Lipovsky A."/>
            <person name="Liu X."/>
            <person name="Liu J."/>
            <person name="Liu S."/>
            <person name="Lokyitsang T."/>
            <person name="Lokyitsang Y."/>
            <person name="Lubonja R."/>
            <person name="Lui A."/>
            <person name="MacDonald P."/>
            <person name="Magnisalis V."/>
            <person name="Maru K."/>
            <person name="Matthews C."/>
            <person name="McCusker W."/>
            <person name="McDonough S."/>
            <person name="Mehta T."/>
            <person name="Meldrim J."/>
            <person name="Meneus L."/>
            <person name="Mihai O."/>
            <person name="Mihalev A."/>
            <person name="Mihova T."/>
            <person name="Mittelman R."/>
            <person name="Mlenga V."/>
            <person name="Montmayeur A."/>
            <person name="Mulrain L."/>
            <person name="Navidi A."/>
            <person name="Naylor J."/>
            <person name="Negash T."/>
            <person name="Nguyen T."/>
            <person name="Nguyen N."/>
            <person name="Nicol R."/>
            <person name="Norbu C."/>
            <person name="Norbu N."/>
            <person name="Novod N."/>
            <person name="O'Neill B."/>
            <person name="Osman S."/>
            <person name="Markiewicz E."/>
            <person name="Oyono O.L."/>
            <person name="Patti C."/>
            <person name="Phunkhang P."/>
            <person name="Pierre F."/>
            <person name="Priest M."/>
            <person name="Raghuraman S."/>
            <person name="Rege F."/>
            <person name="Reyes R."/>
            <person name="Rise C."/>
            <person name="Rogov P."/>
            <person name="Ross K."/>
            <person name="Ryan E."/>
            <person name="Settipalli S."/>
            <person name="Shea T."/>
            <person name="Sherpa N."/>
            <person name="Shi L."/>
            <person name="Shih D."/>
            <person name="Sparrow T."/>
            <person name="Spaulding J."/>
            <person name="Stalker J."/>
            <person name="Stange-Thomann N."/>
            <person name="Stavropoulos S."/>
            <person name="Stone C."/>
            <person name="Strader C."/>
            <person name="Tesfaye S."/>
            <person name="Thomson T."/>
            <person name="Thoulutsang Y."/>
            <person name="Thoulutsang D."/>
            <person name="Topham K."/>
            <person name="Topping I."/>
            <person name="Tsamla T."/>
            <person name="Vassiliev H."/>
            <person name="Vo A."/>
            <person name="Wangchuk T."/>
            <person name="Wangdi T."/>
            <person name="Weiand M."/>
            <person name="Wilkinson J."/>
            <person name="Wilson A."/>
            <person name="Yadav S."/>
            <person name="Young G."/>
            <person name="Yu Q."/>
            <person name="Zembek L."/>
            <person name="Zhong D."/>
            <person name="Zimmer A."/>
            <person name="Zwirko Z."/>
            <person name="Jaffe D.B."/>
            <person name="Alvarez P."/>
            <person name="Brockman W."/>
            <person name="Butler J."/>
            <person name="Chin C."/>
            <person name="Gnerre S."/>
            <person name="MacCallum I."/>
            <person name="Graves J.A."/>
            <person name="Ponting C.P."/>
            <person name="Breen M."/>
            <person name="Samollow P.B."/>
            <person name="Lander E.S."/>
            <person name="Lindblad-Toh K."/>
        </authorList>
    </citation>
    <scope>NUCLEOTIDE SEQUENCE [LARGE SCALE GENOMIC DNA]</scope>
</reference>
<dbReference type="eggNOG" id="KOG3859">
    <property type="taxonomic scope" value="Eukaryota"/>
</dbReference>
<comment type="similarity">
    <text evidence="1">Belongs to the TRAFAC class TrmE-Era-EngA-EngB-Septin-like GTPase superfamily. Septin GTPase family.</text>
</comment>
<feature type="compositionally biased region" description="Basic and acidic residues" evidence="2">
    <location>
        <begin position="301"/>
        <end position="316"/>
    </location>
</feature>
<dbReference type="GO" id="GO:0005525">
    <property type="term" value="F:GTP binding"/>
    <property type="evidence" value="ECO:0007669"/>
    <property type="project" value="UniProtKB-KW"/>
</dbReference>
<keyword evidence="1" id="KW-0342">GTP-binding</keyword>
<dbReference type="Ensembl" id="ENSMODT00000013036.4">
    <property type="protein sequence ID" value="ENSMODP00000012801.3"/>
    <property type="gene ID" value="ENSMODG00000010221.4"/>
</dbReference>
<gene>
    <name evidence="4" type="primary">SEPTIN6</name>
</gene>
<proteinExistence type="inferred from homology"/>
<dbReference type="GO" id="GO:0005940">
    <property type="term" value="C:septin ring"/>
    <property type="evidence" value="ECO:0000318"/>
    <property type="project" value="GO_Central"/>
</dbReference>
<evidence type="ECO:0000259" key="3">
    <source>
        <dbReference type="PROSITE" id="PS51719"/>
    </source>
</evidence>
<dbReference type="FunFam" id="3.40.50.300:FF:005009">
    <property type="entry name" value="Septin 6"/>
    <property type="match status" value="1"/>
</dbReference>
<dbReference type="InterPro" id="IPR030379">
    <property type="entry name" value="G_SEPTIN_dom"/>
</dbReference>
<reference evidence="4" key="3">
    <citation type="submission" date="2025-09" db="UniProtKB">
        <authorList>
            <consortium name="Ensembl"/>
        </authorList>
    </citation>
    <scope>IDENTIFICATION</scope>
</reference>
<dbReference type="GO" id="GO:0061640">
    <property type="term" value="P:cytoskeleton-dependent cytokinesis"/>
    <property type="evidence" value="ECO:0000318"/>
    <property type="project" value="GO_Central"/>
</dbReference>
<keyword evidence="1" id="KW-0547">Nucleotide-binding</keyword>
<dbReference type="GO" id="GO:0043679">
    <property type="term" value="C:axon terminus"/>
    <property type="evidence" value="ECO:0007669"/>
    <property type="project" value="Ensembl"/>
</dbReference>
<organism evidence="4 5">
    <name type="scientific">Monodelphis domestica</name>
    <name type="common">Gray short-tailed opossum</name>
    <dbReference type="NCBI Taxonomy" id="13616"/>
    <lineage>
        <taxon>Eukaryota</taxon>
        <taxon>Metazoa</taxon>
        <taxon>Chordata</taxon>
        <taxon>Craniata</taxon>
        <taxon>Vertebrata</taxon>
        <taxon>Euteleostomi</taxon>
        <taxon>Mammalia</taxon>
        <taxon>Metatheria</taxon>
        <taxon>Didelphimorphia</taxon>
        <taxon>Didelphidae</taxon>
        <taxon>Monodelphis</taxon>
    </lineage>
</organism>
<protein>
    <submittedName>
        <fullName evidence="4">Septin 6</fullName>
    </submittedName>
</protein>
<dbReference type="PROSITE" id="PS51719">
    <property type="entry name" value="G_SEPTIN"/>
    <property type="match status" value="1"/>
</dbReference>
<feature type="region of interest" description="Disordered" evidence="2">
    <location>
        <begin position="301"/>
        <end position="351"/>
    </location>
</feature>
<dbReference type="GO" id="GO:0097227">
    <property type="term" value="C:sperm annulus"/>
    <property type="evidence" value="ECO:0007669"/>
    <property type="project" value="Ensembl"/>
</dbReference>
<dbReference type="OMA" id="TSEGWAI"/>
<dbReference type="GO" id="GO:0008104">
    <property type="term" value="P:intracellular protein localization"/>
    <property type="evidence" value="ECO:0000318"/>
    <property type="project" value="GO_Central"/>
</dbReference>
<evidence type="ECO:0000256" key="1">
    <source>
        <dbReference type="RuleBase" id="RU004560"/>
    </source>
</evidence>
<evidence type="ECO:0000256" key="2">
    <source>
        <dbReference type="SAM" id="MobiDB-lite"/>
    </source>
</evidence>
<dbReference type="AlphaFoldDB" id="F6WM01"/>
<dbReference type="STRING" id="13616.ENSMODP00000012801"/>
<dbReference type="SUPFAM" id="SSF52540">
    <property type="entry name" value="P-loop containing nucleoside triphosphate hydrolases"/>
    <property type="match status" value="1"/>
</dbReference>
<dbReference type="InParanoid" id="F6WM01"/>
<dbReference type="GO" id="GO:0032154">
    <property type="term" value="C:cleavage furrow"/>
    <property type="evidence" value="ECO:0007669"/>
    <property type="project" value="Ensembl"/>
</dbReference>
<evidence type="ECO:0000313" key="5">
    <source>
        <dbReference type="Proteomes" id="UP000002280"/>
    </source>
</evidence>
<dbReference type="GO" id="GO:0003924">
    <property type="term" value="F:GTPase activity"/>
    <property type="evidence" value="ECO:0000318"/>
    <property type="project" value="GO_Central"/>
</dbReference>
<reference evidence="4" key="2">
    <citation type="submission" date="2025-08" db="UniProtKB">
        <authorList>
            <consortium name="Ensembl"/>
        </authorList>
    </citation>
    <scope>IDENTIFICATION</scope>
</reference>
<dbReference type="GO" id="GO:0032173">
    <property type="term" value="C:septin collar"/>
    <property type="evidence" value="ECO:0007669"/>
    <property type="project" value="Ensembl"/>
</dbReference>
<dbReference type="PANTHER" id="PTHR18884">
    <property type="entry name" value="SEPTIN"/>
    <property type="match status" value="1"/>
</dbReference>
<dbReference type="GO" id="GO:0008021">
    <property type="term" value="C:synaptic vesicle"/>
    <property type="evidence" value="ECO:0007669"/>
    <property type="project" value="Ensembl"/>
</dbReference>
<dbReference type="GO" id="GO:0032153">
    <property type="term" value="C:cell division site"/>
    <property type="evidence" value="ECO:0000318"/>
    <property type="project" value="GO_Central"/>
</dbReference>
<sequence length="351" mass="41106">MKGLDIKELRVLDSKRSLTGDIHRCLQVFDRLPQFPHLQNELEKEMATQTSNGVIKSQTFLLFPFSYKPIVEFIDAQFEAYLYHDSRIHSLDLVTMKKLDSKVNIIPIIAKSDAIAKSELTKFKIKITSELVSNGVQIYQFPTDDESVAELNGTMNGHLPFAVVGSTEELKIGNKMVKARQYPWGTVQVENEAHCDFVKLREMLIRVNMEDLREQTHSRHYELYRRCKLEEMGFQDTDPDNKPFSLQETYEAKRNEFLGELQRKEEEMRQMFVQRVKEKEAELKEAEKELHEKFDRLKKIHQEEKKKLEDKKKTLDEEMNAFKQRKSAAELSQGQQAGSSQTLKRDKEKKK</sequence>
<dbReference type="Gene3D" id="3.40.50.300">
    <property type="entry name" value="P-loop containing nucleotide triphosphate hydrolases"/>
    <property type="match status" value="1"/>
</dbReference>
<dbReference type="GeneTree" id="ENSGT00940000158026"/>
<keyword evidence="5" id="KW-1185">Reference proteome</keyword>
<dbReference type="GO" id="GO:0015630">
    <property type="term" value="C:microtubule cytoskeleton"/>
    <property type="evidence" value="ECO:0000318"/>
    <property type="project" value="GO_Central"/>
</dbReference>